<feature type="transmembrane region" description="Helical" evidence="10">
    <location>
        <begin position="347"/>
        <end position="368"/>
    </location>
</feature>
<feature type="transmembrane region" description="Helical" evidence="10">
    <location>
        <begin position="158"/>
        <end position="179"/>
    </location>
</feature>
<keyword evidence="3" id="KW-1003">Cell membrane</keyword>
<dbReference type="GO" id="GO:0015386">
    <property type="term" value="F:potassium:proton antiporter activity"/>
    <property type="evidence" value="ECO:0007669"/>
    <property type="project" value="TreeGrafter"/>
</dbReference>
<keyword evidence="4 10" id="KW-0812">Transmembrane</keyword>
<feature type="transmembrane region" description="Helical" evidence="10">
    <location>
        <begin position="185"/>
        <end position="207"/>
    </location>
</feature>
<feature type="transmembrane region" description="Helical" evidence="10">
    <location>
        <begin position="214"/>
        <end position="230"/>
    </location>
</feature>
<feature type="transmembrane region" description="Helical" evidence="10">
    <location>
        <begin position="266"/>
        <end position="286"/>
    </location>
</feature>
<feature type="transmembrane region" description="Helical" evidence="10">
    <location>
        <begin position="6"/>
        <end position="25"/>
    </location>
</feature>
<keyword evidence="10" id="KW-0050">Antiport</keyword>
<feature type="transmembrane region" description="Helical" evidence="10">
    <location>
        <begin position="57"/>
        <end position="76"/>
    </location>
</feature>
<feature type="transmembrane region" description="Helical" evidence="10">
    <location>
        <begin position="236"/>
        <end position="254"/>
    </location>
</feature>
<evidence type="ECO:0000259" key="11">
    <source>
        <dbReference type="Pfam" id="PF00999"/>
    </source>
</evidence>
<evidence type="ECO:0000256" key="3">
    <source>
        <dbReference type="ARBA" id="ARBA00022475"/>
    </source>
</evidence>
<gene>
    <name evidence="12" type="ORF">Tasa_011_043</name>
</gene>
<reference evidence="12 13" key="1">
    <citation type="submission" date="2012-10" db="EMBL/GenBank/DDBJ databases">
        <title>Genome sequencing of Tanticharoenia sakaeratensis NBRC 103193.</title>
        <authorList>
            <person name="Azuma Y."/>
            <person name="Hadano H."/>
            <person name="Hirakawa H."/>
            <person name="Matsushita K."/>
        </authorList>
    </citation>
    <scope>NUCLEOTIDE SEQUENCE [LARGE SCALE GENOMIC DNA]</scope>
    <source>
        <strain evidence="12 13">NBRC 103193</strain>
    </source>
</reference>
<dbReference type="PANTHER" id="PTHR10110">
    <property type="entry name" value="SODIUM/HYDROGEN EXCHANGER"/>
    <property type="match status" value="1"/>
</dbReference>
<feature type="transmembrane region" description="Helical" evidence="10">
    <location>
        <begin position="83"/>
        <end position="107"/>
    </location>
</feature>
<evidence type="ECO:0000313" key="12">
    <source>
        <dbReference type="EMBL" id="GAN53824.1"/>
    </source>
</evidence>
<comment type="caution">
    <text evidence="12">The sequence shown here is derived from an EMBL/GenBank/DDBJ whole genome shotgun (WGS) entry which is preliminary data.</text>
</comment>
<evidence type="ECO:0000313" key="13">
    <source>
        <dbReference type="Proteomes" id="UP000032679"/>
    </source>
</evidence>
<dbReference type="Gene3D" id="6.10.140.1330">
    <property type="match status" value="1"/>
</dbReference>
<dbReference type="OrthoDB" id="9809206at2"/>
<accession>A0A0D6MJJ5</accession>
<dbReference type="EMBL" id="BALE01000011">
    <property type="protein sequence ID" value="GAN53824.1"/>
    <property type="molecule type" value="Genomic_DNA"/>
</dbReference>
<dbReference type="AlphaFoldDB" id="A0A0D6MJJ5"/>
<dbReference type="InterPro" id="IPR006153">
    <property type="entry name" value="Cation/H_exchanger_TM"/>
</dbReference>
<keyword evidence="8 10" id="KW-0472">Membrane</keyword>
<dbReference type="GO" id="GO:0015385">
    <property type="term" value="F:sodium:proton antiporter activity"/>
    <property type="evidence" value="ECO:0007669"/>
    <property type="project" value="InterPro"/>
</dbReference>
<proteinExistence type="inferred from homology"/>
<dbReference type="GO" id="GO:0098719">
    <property type="term" value="P:sodium ion import across plasma membrane"/>
    <property type="evidence" value="ECO:0007669"/>
    <property type="project" value="TreeGrafter"/>
</dbReference>
<dbReference type="Proteomes" id="UP000032679">
    <property type="component" value="Unassembled WGS sequence"/>
</dbReference>
<dbReference type="GO" id="GO:0005886">
    <property type="term" value="C:plasma membrane"/>
    <property type="evidence" value="ECO:0007669"/>
    <property type="project" value="UniProtKB-SubCell"/>
</dbReference>
<evidence type="ECO:0000256" key="8">
    <source>
        <dbReference type="ARBA" id="ARBA00023136"/>
    </source>
</evidence>
<keyword evidence="5 10" id="KW-1133">Transmembrane helix</keyword>
<keyword evidence="10" id="KW-0997">Cell inner membrane</keyword>
<evidence type="ECO:0000256" key="7">
    <source>
        <dbReference type="ARBA" id="ARBA00023065"/>
    </source>
</evidence>
<dbReference type="NCBIfam" id="TIGR00831">
    <property type="entry name" value="a_cpa1"/>
    <property type="match status" value="1"/>
</dbReference>
<name>A0A0D6MJJ5_9PROT</name>
<organism evidence="12 13">
    <name type="scientific">Tanticharoenia sakaeratensis NBRC 103193</name>
    <dbReference type="NCBI Taxonomy" id="1231623"/>
    <lineage>
        <taxon>Bacteria</taxon>
        <taxon>Pseudomonadati</taxon>
        <taxon>Pseudomonadota</taxon>
        <taxon>Alphaproteobacteria</taxon>
        <taxon>Acetobacterales</taxon>
        <taxon>Acetobacteraceae</taxon>
        <taxon>Tanticharoenia</taxon>
    </lineage>
</organism>
<evidence type="ECO:0000256" key="4">
    <source>
        <dbReference type="ARBA" id="ARBA00022692"/>
    </source>
</evidence>
<feature type="transmembrane region" description="Helical" evidence="10">
    <location>
        <begin position="113"/>
        <end position="137"/>
    </location>
</feature>
<sequence length="525" mass="56082">MTGIAQYEFLVALIAIILVLEAFAHAWHLPQAAVLIVGGSALALVPGMPQIEPDPELVLAIFLPPLLMSGAFRTVWRDFRDNMAGILLLAVGAVGFTTLIVGLAVHYVLPSMPWAVCFAIGAVVSPPDAVAADAVLARVRLPSRIIALLQGESLLNDAAGLVLLRFAIAAALTGTFSLTQALEQFSILSVGGVVLGYALGQGGRIVVRRLPESRHAIAATVLITAIAYVGAERLHFSGVLATVTAGLTLGWHQHRDFSATLRVRAFAFWDVLVFIMESLLFILIGLSLRGVINHVTSVEDALHTLLLPAATVVAATVVARFIWVFASDIVLRVMQAIGLRHHSAPSFAAATVMGWAGMRGVVTLLAALSLPETLPGRDVALVSAFGIIVASVLVQGSTLGALIRWLRLDSAEEARAQREAEAHAWVSMADAQYAAIARMGAEHPRLMEQYRYRAMMAAEARDAPDASRTHEIAHFAALLAAISAGRGTILHLHRAGRIPDTVLREMEYELDLQQMVAEARLAEPG</sequence>
<dbReference type="Pfam" id="PF00999">
    <property type="entry name" value="Na_H_Exchanger"/>
    <property type="match status" value="1"/>
</dbReference>
<dbReference type="InterPro" id="IPR004705">
    <property type="entry name" value="Cation/H_exchanger_CPA1_bac"/>
</dbReference>
<keyword evidence="13" id="KW-1185">Reference proteome</keyword>
<keyword evidence="9 10" id="KW-0739">Sodium transport</keyword>
<evidence type="ECO:0000256" key="2">
    <source>
        <dbReference type="ARBA" id="ARBA00022448"/>
    </source>
</evidence>
<evidence type="ECO:0000256" key="5">
    <source>
        <dbReference type="ARBA" id="ARBA00022989"/>
    </source>
</evidence>
<evidence type="ECO:0000256" key="9">
    <source>
        <dbReference type="ARBA" id="ARBA00023201"/>
    </source>
</evidence>
<feature type="transmembrane region" description="Helical" evidence="10">
    <location>
        <begin position="380"/>
        <end position="406"/>
    </location>
</feature>
<feature type="domain" description="Cation/H+ exchanger transmembrane" evidence="11">
    <location>
        <begin position="13"/>
        <end position="405"/>
    </location>
</feature>
<protein>
    <submittedName>
        <fullName evidence="12">Na+/H+ antiporter nhaP</fullName>
    </submittedName>
</protein>
<comment type="function">
    <text evidence="10">Na(+)/H(+) antiporter that extrudes sodium in exchange for external protons.</text>
</comment>
<evidence type="ECO:0000256" key="10">
    <source>
        <dbReference type="RuleBase" id="RU366002"/>
    </source>
</evidence>
<keyword evidence="7 10" id="KW-0406">Ion transport</keyword>
<evidence type="ECO:0000256" key="6">
    <source>
        <dbReference type="ARBA" id="ARBA00023053"/>
    </source>
</evidence>
<dbReference type="GO" id="GO:0051453">
    <property type="term" value="P:regulation of intracellular pH"/>
    <property type="evidence" value="ECO:0007669"/>
    <property type="project" value="TreeGrafter"/>
</dbReference>
<keyword evidence="2 10" id="KW-0813">Transport</keyword>
<comment type="subcellular location">
    <subcellularLocation>
        <location evidence="10">Cell inner membrane</location>
        <topology evidence="10">Multi-pass membrane protein</topology>
    </subcellularLocation>
    <subcellularLocation>
        <location evidence="1">Cell membrane</location>
        <topology evidence="1">Multi-pass membrane protein</topology>
    </subcellularLocation>
</comment>
<evidence type="ECO:0000256" key="1">
    <source>
        <dbReference type="ARBA" id="ARBA00004651"/>
    </source>
</evidence>
<dbReference type="RefSeq" id="WP_048848163.1">
    <property type="nucleotide sequence ID" value="NZ_BALE01000011.1"/>
</dbReference>
<feature type="transmembrane region" description="Helical" evidence="10">
    <location>
        <begin position="306"/>
        <end position="326"/>
    </location>
</feature>
<dbReference type="PANTHER" id="PTHR10110:SF86">
    <property type="entry name" value="SODIUM_HYDROGEN EXCHANGER 7"/>
    <property type="match status" value="1"/>
</dbReference>
<keyword evidence="6 10" id="KW-0915">Sodium</keyword>
<comment type="similarity">
    <text evidence="10">Belongs to the monovalent cation:proton antiporter 1 (CPA1) transporter (TC 2.A.36) family.</text>
</comment>
<dbReference type="InterPro" id="IPR018422">
    <property type="entry name" value="Cation/H_exchanger_CPA1"/>
</dbReference>